<evidence type="ECO:0000313" key="1">
    <source>
        <dbReference type="EMBL" id="CAD2198689.1"/>
    </source>
</evidence>
<evidence type="ECO:0000313" key="2">
    <source>
        <dbReference type="Proteomes" id="UP000580250"/>
    </source>
</evidence>
<organism evidence="1 2">
    <name type="scientific">Meloidogyne enterolobii</name>
    <name type="common">Root-knot nematode worm</name>
    <name type="synonym">Meloidogyne mayaguensis</name>
    <dbReference type="NCBI Taxonomy" id="390850"/>
    <lineage>
        <taxon>Eukaryota</taxon>
        <taxon>Metazoa</taxon>
        <taxon>Ecdysozoa</taxon>
        <taxon>Nematoda</taxon>
        <taxon>Chromadorea</taxon>
        <taxon>Rhabditida</taxon>
        <taxon>Tylenchina</taxon>
        <taxon>Tylenchomorpha</taxon>
        <taxon>Tylenchoidea</taxon>
        <taxon>Meloidogynidae</taxon>
        <taxon>Meloidogyninae</taxon>
        <taxon>Meloidogyne</taxon>
    </lineage>
</organism>
<comment type="caution">
    <text evidence="1">The sequence shown here is derived from an EMBL/GenBank/DDBJ whole genome shotgun (WGS) entry which is preliminary data.</text>
</comment>
<dbReference type="EMBL" id="CAJEWN010001592">
    <property type="protein sequence ID" value="CAD2198689.1"/>
    <property type="molecule type" value="Genomic_DNA"/>
</dbReference>
<proteinExistence type="predicted"/>
<dbReference type="AlphaFoldDB" id="A0A6V7XH64"/>
<accession>A0A6V7XH64</accession>
<gene>
    <name evidence="1" type="ORF">MENT_LOCUS52020</name>
</gene>
<dbReference type="Proteomes" id="UP000580250">
    <property type="component" value="Unassembled WGS sequence"/>
</dbReference>
<protein>
    <submittedName>
        <fullName evidence="1">Uncharacterized protein</fullName>
    </submittedName>
</protein>
<reference evidence="1 2" key="1">
    <citation type="submission" date="2020-08" db="EMBL/GenBank/DDBJ databases">
        <authorList>
            <person name="Koutsovoulos G."/>
            <person name="Danchin GJ E."/>
        </authorList>
    </citation>
    <scope>NUCLEOTIDE SEQUENCE [LARGE SCALE GENOMIC DNA]</scope>
</reference>
<sequence length="81" mass="9545">MNYHLCPKVFLLIMDKPMVTKILNSINMDILMAIHSAIILNMPFLKKNLLNIKNKDNLQMIQKAKESKKIHDFIKNRFGIY</sequence>
<name>A0A6V7XH64_MELEN</name>